<proteinExistence type="predicted"/>
<accession>A0A8S2JA40</accession>
<reference evidence="1" key="1">
    <citation type="submission" date="2021-02" db="EMBL/GenBank/DDBJ databases">
        <authorList>
            <person name="Nowell W R."/>
        </authorList>
    </citation>
    <scope>NUCLEOTIDE SEQUENCE</scope>
</reference>
<evidence type="ECO:0000313" key="1">
    <source>
        <dbReference type="EMBL" id="CAF3801583.1"/>
    </source>
</evidence>
<name>A0A8S2JA40_9BILA</name>
<organism evidence="1 2">
    <name type="scientific">Rotaria magnacalcarata</name>
    <dbReference type="NCBI Taxonomy" id="392030"/>
    <lineage>
        <taxon>Eukaryota</taxon>
        <taxon>Metazoa</taxon>
        <taxon>Spiralia</taxon>
        <taxon>Gnathifera</taxon>
        <taxon>Rotifera</taxon>
        <taxon>Eurotatoria</taxon>
        <taxon>Bdelloidea</taxon>
        <taxon>Philodinida</taxon>
        <taxon>Philodinidae</taxon>
        <taxon>Rotaria</taxon>
    </lineage>
</organism>
<dbReference type="AlphaFoldDB" id="A0A8S2JA40"/>
<evidence type="ECO:0000313" key="2">
    <source>
        <dbReference type="Proteomes" id="UP000681720"/>
    </source>
</evidence>
<dbReference type="EMBL" id="CAJOBJ010000173">
    <property type="protein sequence ID" value="CAF3801583.1"/>
    <property type="molecule type" value="Genomic_DNA"/>
</dbReference>
<gene>
    <name evidence="1" type="ORF">GIL414_LOCUS1119</name>
</gene>
<dbReference type="Proteomes" id="UP000681720">
    <property type="component" value="Unassembled WGS sequence"/>
</dbReference>
<comment type="caution">
    <text evidence="1">The sequence shown here is derived from an EMBL/GenBank/DDBJ whole genome shotgun (WGS) entry which is preliminary data.</text>
</comment>
<sequence length="256" mass="29708">MENKLTKIRRTFAAQLTEKYKLKLIIPNNDASDSIFEGFINEMFNQLHKKRTKQDVELLKESNRNSPLFIQRKQLQKDIEDFQILNKRQDAHADKWATSYHGTLPNAALSMIKHRQICLPGDKLLDGTHLTIRPGHIQDQKAFFTSPTIRYAAQNHYATPLEFTSQRDKCVYTAKIVLRCRQMPDSFTIQGETLNNSRINGADFCDIIPDEQIEWKTDKRGTVIFDGLCVRLTPVYNQTFHNTIYQSHANQTNVHN</sequence>
<protein>
    <submittedName>
        <fullName evidence="1">Uncharacterized protein</fullName>
    </submittedName>
</protein>